<feature type="domain" description="ATPase AAA-type core" evidence="1">
    <location>
        <begin position="49"/>
        <end position="352"/>
    </location>
</feature>
<dbReference type="AlphaFoldDB" id="T1CT26"/>
<dbReference type="PANTHER" id="PTHR40396:SF1">
    <property type="entry name" value="ATPASE AAA-TYPE CORE DOMAIN-CONTAINING PROTEIN"/>
    <property type="match status" value="1"/>
</dbReference>
<dbReference type="Pfam" id="PF13304">
    <property type="entry name" value="AAA_21"/>
    <property type="match status" value="1"/>
</dbReference>
<gene>
    <name evidence="2" type="ORF">B1A_05643</name>
</gene>
<evidence type="ECO:0000313" key="2">
    <source>
        <dbReference type="EMBL" id="EQD71749.1"/>
    </source>
</evidence>
<proteinExistence type="predicted"/>
<evidence type="ECO:0000259" key="1">
    <source>
        <dbReference type="Pfam" id="PF13304"/>
    </source>
</evidence>
<dbReference type="PANTHER" id="PTHR40396">
    <property type="entry name" value="ATPASE-LIKE PROTEIN"/>
    <property type="match status" value="1"/>
</dbReference>
<dbReference type="EMBL" id="AUZX01004117">
    <property type="protein sequence ID" value="EQD71749.1"/>
    <property type="molecule type" value="Genomic_DNA"/>
</dbReference>
<dbReference type="Gene3D" id="3.40.50.300">
    <property type="entry name" value="P-loop containing nucleotide triphosphate hydrolases"/>
    <property type="match status" value="1"/>
</dbReference>
<dbReference type="SUPFAM" id="SSF52540">
    <property type="entry name" value="P-loop containing nucleoside triphosphate hydrolases"/>
    <property type="match status" value="1"/>
</dbReference>
<reference evidence="2" key="1">
    <citation type="submission" date="2013-08" db="EMBL/GenBank/DDBJ databases">
        <authorList>
            <person name="Mendez C."/>
            <person name="Richter M."/>
            <person name="Ferrer M."/>
            <person name="Sanchez J."/>
        </authorList>
    </citation>
    <scope>NUCLEOTIDE SEQUENCE</scope>
</reference>
<name>T1CT26_9ZZZZ</name>
<dbReference type="InterPro" id="IPR027417">
    <property type="entry name" value="P-loop_NTPase"/>
</dbReference>
<dbReference type="InterPro" id="IPR003959">
    <property type="entry name" value="ATPase_AAA_core"/>
</dbReference>
<dbReference type="GO" id="GO:0005524">
    <property type="term" value="F:ATP binding"/>
    <property type="evidence" value="ECO:0007669"/>
    <property type="project" value="InterPro"/>
</dbReference>
<dbReference type="GO" id="GO:0016887">
    <property type="term" value="F:ATP hydrolysis activity"/>
    <property type="evidence" value="ECO:0007669"/>
    <property type="project" value="InterPro"/>
</dbReference>
<accession>T1CT26</accession>
<organism evidence="2">
    <name type="scientific">mine drainage metagenome</name>
    <dbReference type="NCBI Taxonomy" id="410659"/>
    <lineage>
        <taxon>unclassified sequences</taxon>
        <taxon>metagenomes</taxon>
        <taxon>ecological metagenomes</taxon>
    </lineage>
</organism>
<sequence>MLIEFSATNFRSLLTRQTLTMVASADSTLAESNLIEYSHEKLRLNRQAAIYGANAAGKSNLLMAIEALRMLVSQSAGLQEGQPLSWIVPFRLGPSNEPAETEFEIIFVAEGIRYHYAVAATSTRIYHEWLVAYPQGRPQRWFERNYDAARQQENWKFGPRFAGDRNQHKLWQNSTRSNALFLSTAVQLNNDQLKPVFHWITQQLIVILPGKVDFNPGLSLDLLRSPVGHDQLMKVLTAADVGIDRMELEEGSNPLQGSGLLVWARVIAWHTTSEGREIPFDLTEESDGTRALFQRAGGWIKALESGATLCVDEIDRSLHPHLTRFLVKLFRSETNPKNAQVIFTTHDSTLLDPELLRRDQIWFVEKNQKASHFYSLLEFSPRKGEALGKGYLMGRYGAIPFVGDL</sequence>
<comment type="caution">
    <text evidence="2">The sequence shown here is derived from an EMBL/GenBank/DDBJ whole genome shotgun (WGS) entry which is preliminary data.</text>
</comment>
<reference evidence="2" key="2">
    <citation type="journal article" date="2014" name="ISME J.">
        <title>Microbial stratification in low pH oxic and suboxic macroscopic growths along an acid mine drainage.</title>
        <authorList>
            <person name="Mendez-Garcia C."/>
            <person name="Mesa V."/>
            <person name="Sprenger R.R."/>
            <person name="Richter M."/>
            <person name="Diez M.S."/>
            <person name="Solano J."/>
            <person name="Bargiela R."/>
            <person name="Golyshina O.V."/>
            <person name="Manteca A."/>
            <person name="Ramos J.L."/>
            <person name="Gallego J.R."/>
            <person name="Llorente I."/>
            <person name="Martins Dos Santos V.A."/>
            <person name="Jensen O.N."/>
            <person name="Pelaez A.I."/>
            <person name="Sanchez J."/>
            <person name="Ferrer M."/>
        </authorList>
    </citation>
    <scope>NUCLEOTIDE SEQUENCE</scope>
</reference>
<protein>
    <submittedName>
        <fullName evidence="2">Abortive infection protein</fullName>
    </submittedName>
</protein>